<dbReference type="GO" id="GO:0006355">
    <property type="term" value="P:regulation of DNA-templated transcription"/>
    <property type="evidence" value="ECO:0007669"/>
    <property type="project" value="InterPro"/>
</dbReference>
<dbReference type="Proteomes" id="UP000237003">
    <property type="component" value="Unassembled WGS sequence"/>
</dbReference>
<dbReference type="Gene3D" id="1.10.10.10">
    <property type="entry name" value="Winged helix-like DNA-binding domain superfamily/Winged helix DNA-binding domain"/>
    <property type="match status" value="1"/>
</dbReference>
<evidence type="ECO:0000256" key="1">
    <source>
        <dbReference type="ARBA" id="ARBA00023125"/>
    </source>
</evidence>
<dbReference type="SUPFAM" id="SSF46894">
    <property type="entry name" value="C-terminal effector domain of the bipartite response regulators"/>
    <property type="match status" value="1"/>
</dbReference>
<sequence length="190" mass="21536">MNVYGKDQFFIYGVKEMIKQMEYREQSSPLSLCLYVMAGMDPAEIFTCLTLHPPTDFAIFISAKRHYDLLNRLSSELTTLCVAEHLTLSELRQTLAVMEMLRRQNAPGSHAQNHFKFTRAEQQIMQLTLRGHSIDEIARIRGVSPVTISVQRSGLMKRTGTKSILELCALYRAYQSTPHAAGYHCHAAAL</sequence>
<dbReference type="EMBL" id="PQLX01000003">
    <property type="protein sequence ID" value="POU65744.1"/>
    <property type="molecule type" value="Genomic_DNA"/>
</dbReference>
<dbReference type="InterPro" id="IPR016032">
    <property type="entry name" value="Sig_transdc_resp-reg_C-effctor"/>
</dbReference>
<accession>A0A2S4RYD0</accession>
<dbReference type="OrthoDB" id="343383at2"/>
<gene>
    <name evidence="3" type="ORF">C3430_10585</name>
</gene>
<feature type="domain" description="HTH luxR-type" evidence="2">
    <location>
        <begin position="114"/>
        <end position="171"/>
    </location>
</feature>
<evidence type="ECO:0000259" key="2">
    <source>
        <dbReference type="SMART" id="SM00421"/>
    </source>
</evidence>
<dbReference type="Pfam" id="PF00196">
    <property type="entry name" value="GerE"/>
    <property type="match status" value="1"/>
</dbReference>
<protein>
    <submittedName>
        <fullName evidence="3">Helix-turn-helix transcriptional regulator</fullName>
    </submittedName>
</protein>
<dbReference type="AlphaFoldDB" id="A0A2S4RYD0"/>
<proteinExistence type="predicted"/>
<dbReference type="InterPro" id="IPR000792">
    <property type="entry name" value="Tscrpt_reg_LuxR_C"/>
</dbReference>
<organism evidence="3 4">
    <name type="scientific">Citrobacter amalonaticus</name>
    <dbReference type="NCBI Taxonomy" id="35703"/>
    <lineage>
        <taxon>Bacteria</taxon>
        <taxon>Pseudomonadati</taxon>
        <taxon>Pseudomonadota</taxon>
        <taxon>Gammaproteobacteria</taxon>
        <taxon>Enterobacterales</taxon>
        <taxon>Enterobacteriaceae</taxon>
        <taxon>Citrobacter</taxon>
    </lineage>
</organism>
<evidence type="ECO:0000313" key="4">
    <source>
        <dbReference type="Proteomes" id="UP000237003"/>
    </source>
</evidence>
<evidence type="ECO:0000313" key="3">
    <source>
        <dbReference type="EMBL" id="POU65744.1"/>
    </source>
</evidence>
<dbReference type="SMART" id="SM00421">
    <property type="entry name" value="HTH_LUXR"/>
    <property type="match status" value="1"/>
</dbReference>
<dbReference type="InterPro" id="IPR036388">
    <property type="entry name" value="WH-like_DNA-bd_sf"/>
</dbReference>
<keyword evidence="1" id="KW-0238">DNA-binding</keyword>
<dbReference type="GO" id="GO:0003677">
    <property type="term" value="F:DNA binding"/>
    <property type="evidence" value="ECO:0007669"/>
    <property type="project" value="UniProtKB-KW"/>
</dbReference>
<comment type="caution">
    <text evidence="3">The sequence shown here is derived from an EMBL/GenBank/DDBJ whole genome shotgun (WGS) entry which is preliminary data.</text>
</comment>
<reference evidence="3 4" key="1">
    <citation type="submission" date="2018-01" db="EMBL/GenBank/DDBJ databases">
        <title>Complete genome sequences of 14 Citrobacter spp. isolated from plant in Canada.</title>
        <authorList>
            <person name="Bhandare S.G."/>
            <person name="Colavecchio A."/>
            <person name="Jeukens J."/>
            <person name="Emond-Rheault J.-G."/>
            <person name="Freschi L."/>
            <person name="Hamel J."/>
            <person name="Kukavica-Ibrulj I."/>
            <person name="Levesque R."/>
            <person name="Goodridge L."/>
        </authorList>
    </citation>
    <scope>NUCLEOTIDE SEQUENCE [LARGE SCALE GENOMIC DNA]</scope>
    <source>
        <strain evidence="3 4">S1285</strain>
    </source>
</reference>
<name>A0A2S4RYD0_CITAM</name>